<dbReference type="InterPro" id="IPR001261">
    <property type="entry name" value="ArgE/DapE_CS"/>
</dbReference>
<dbReference type="PIRSF" id="PIRSF036696">
    <property type="entry name" value="ACY-1"/>
    <property type="match status" value="1"/>
</dbReference>
<dbReference type="Pfam" id="PF01546">
    <property type="entry name" value="Peptidase_M20"/>
    <property type="match status" value="1"/>
</dbReference>
<feature type="binding site" evidence="10">
    <location>
        <position position="369"/>
    </location>
    <ligand>
        <name>Zn(2+)</name>
        <dbReference type="ChEBI" id="CHEBI:29105"/>
        <label>2</label>
    </ligand>
</feature>
<dbReference type="KEGG" id="gmw:113511706"/>
<feature type="binding site" evidence="10">
    <location>
        <position position="111"/>
    </location>
    <ligand>
        <name>Zn(2+)</name>
        <dbReference type="ChEBI" id="CHEBI:29105"/>
        <label>1</label>
    </ligand>
</feature>
<dbReference type="Pfam" id="PF07687">
    <property type="entry name" value="M20_dimer"/>
    <property type="match status" value="1"/>
</dbReference>
<evidence type="ECO:0000256" key="6">
    <source>
        <dbReference type="ARBA" id="ARBA00022801"/>
    </source>
</evidence>
<evidence type="ECO:0000256" key="7">
    <source>
        <dbReference type="ARBA" id="ARBA00022833"/>
    </source>
</evidence>
<dbReference type="GO" id="GO:0004046">
    <property type="term" value="F:aminoacylase activity"/>
    <property type="evidence" value="ECO:0007669"/>
    <property type="project" value="UniProtKB-EC"/>
</dbReference>
<dbReference type="InterPro" id="IPR036264">
    <property type="entry name" value="Bact_exopeptidase_dim_dom"/>
</dbReference>
<proteinExistence type="inferred from homology"/>
<dbReference type="OrthoDB" id="3064516at2759"/>
<feature type="binding site" evidence="10">
    <location>
        <position position="146"/>
    </location>
    <ligand>
        <name>Zn(2+)</name>
        <dbReference type="ChEBI" id="CHEBI:29105"/>
        <label>2</label>
    </ligand>
</feature>
<dbReference type="PANTHER" id="PTHR45892:SF1">
    <property type="entry name" value="AMINOACYLASE-1"/>
    <property type="match status" value="1"/>
</dbReference>
<evidence type="ECO:0000256" key="10">
    <source>
        <dbReference type="PIRSR" id="PIRSR036696-2"/>
    </source>
</evidence>
<dbReference type="Gene3D" id="1.10.150.900">
    <property type="match status" value="1"/>
</dbReference>
<reference evidence="13" key="1">
    <citation type="submission" date="2025-08" db="UniProtKB">
        <authorList>
            <consortium name="RefSeq"/>
        </authorList>
    </citation>
    <scope>IDENTIFICATION</scope>
    <source>
        <tissue evidence="13">Whole larvae</tissue>
    </source>
</reference>
<keyword evidence="5 10" id="KW-0479">Metal-binding</keyword>
<feature type="binding site" evidence="10">
    <location>
        <position position="78"/>
    </location>
    <ligand>
        <name>Zn(2+)</name>
        <dbReference type="ChEBI" id="CHEBI:29105"/>
        <label>1</label>
    </ligand>
</feature>
<dbReference type="InterPro" id="IPR052083">
    <property type="entry name" value="Aminoacylase-1_M20A"/>
</dbReference>
<dbReference type="PANTHER" id="PTHR45892">
    <property type="entry name" value="AMINOACYLASE-1"/>
    <property type="match status" value="1"/>
</dbReference>
<keyword evidence="4" id="KW-0963">Cytoplasm</keyword>
<sequence length="397" mass="44467">MRGEWVNDPVVQRFREYLKIPSVHPDIDYGDCVVFLKQQANEIGLPVTVYELVPGKPIVVITWTGLQPKDSSILLNSHMDVVPVYEEYWSHPPFEAVITDDGFLYGRGTQDMKGVGMMHLETIRRLKTAGVRLKRTIHMCFVPDEETGGTDGMRKFSESEVFKKLNVGFCLDESMPSSTDALIAFNGERTSRQIKITCKGVPGHGSLLESNTAGEKLHYIVNKFMTLRAEEKKKLDNGAALGEVTTINLTQTEGGVQINVLPENLSVSFDIRIAPEYDHDAFEKMITRWCKEAGDDVIFEYIVKNPEVKNTKIDGTVPFWNVIKTTVEKMGIVINCATCPGATDARYVRRQGVPAIGLSLMTNTLPLLHAHDERIHVQVYKRGIDIMEKIVLAVANV</sequence>
<evidence type="ECO:0000256" key="3">
    <source>
        <dbReference type="ARBA" id="ARBA00011913"/>
    </source>
</evidence>
<name>A0A6J1WK77_GALME</name>
<dbReference type="FunFam" id="3.40.630.10:FF:000019">
    <property type="entry name" value="Aminoacylase 1"/>
    <property type="match status" value="1"/>
</dbReference>
<dbReference type="EC" id="3.5.1.14" evidence="3"/>
<dbReference type="GO" id="GO:0046872">
    <property type="term" value="F:metal ion binding"/>
    <property type="evidence" value="ECO:0007669"/>
    <property type="project" value="UniProtKB-KW"/>
</dbReference>
<dbReference type="GO" id="GO:0006520">
    <property type="term" value="P:amino acid metabolic process"/>
    <property type="evidence" value="ECO:0007669"/>
    <property type="project" value="InterPro"/>
</dbReference>
<organism evidence="12 13">
    <name type="scientific">Galleria mellonella</name>
    <name type="common">Greater wax moth</name>
    <dbReference type="NCBI Taxonomy" id="7137"/>
    <lineage>
        <taxon>Eukaryota</taxon>
        <taxon>Metazoa</taxon>
        <taxon>Ecdysozoa</taxon>
        <taxon>Arthropoda</taxon>
        <taxon>Hexapoda</taxon>
        <taxon>Insecta</taxon>
        <taxon>Pterygota</taxon>
        <taxon>Neoptera</taxon>
        <taxon>Endopterygota</taxon>
        <taxon>Lepidoptera</taxon>
        <taxon>Glossata</taxon>
        <taxon>Ditrysia</taxon>
        <taxon>Pyraloidea</taxon>
        <taxon>Pyralidae</taxon>
        <taxon>Galleriinae</taxon>
        <taxon>Galleria</taxon>
    </lineage>
</organism>
<dbReference type="NCBIfam" id="TIGR01880">
    <property type="entry name" value="Ac-peptdase-euk"/>
    <property type="match status" value="1"/>
</dbReference>
<dbReference type="GeneID" id="113511706"/>
<dbReference type="InterPro" id="IPR002933">
    <property type="entry name" value="Peptidase_M20"/>
</dbReference>
<dbReference type="InParanoid" id="A0A6J1WK77"/>
<gene>
    <name evidence="13" type="primary">LOC113511706</name>
</gene>
<evidence type="ECO:0000256" key="4">
    <source>
        <dbReference type="ARBA" id="ARBA00022490"/>
    </source>
</evidence>
<dbReference type="Proteomes" id="UP001652740">
    <property type="component" value="Unplaced"/>
</dbReference>
<keyword evidence="12" id="KW-1185">Reference proteome</keyword>
<evidence type="ECO:0000313" key="13">
    <source>
        <dbReference type="RefSeq" id="XP_026751206.1"/>
    </source>
</evidence>
<dbReference type="PROSITE" id="PS00758">
    <property type="entry name" value="ARGE_DAPE_CPG2_1"/>
    <property type="match status" value="1"/>
</dbReference>
<evidence type="ECO:0000256" key="8">
    <source>
        <dbReference type="ARBA" id="ARBA00029656"/>
    </source>
</evidence>
<dbReference type="PROSITE" id="PS00759">
    <property type="entry name" value="ARGE_DAPE_CPG2_2"/>
    <property type="match status" value="1"/>
</dbReference>
<evidence type="ECO:0000313" key="12">
    <source>
        <dbReference type="Proteomes" id="UP001652740"/>
    </source>
</evidence>
<keyword evidence="7 10" id="KW-0862">Zinc</keyword>
<dbReference type="Gene3D" id="3.40.630.10">
    <property type="entry name" value="Zn peptidases"/>
    <property type="match status" value="1"/>
</dbReference>
<feature type="domain" description="Peptidase M20 dimerisation" evidence="11">
    <location>
        <begin position="187"/>
        <end position="294"/>
    </location>
</feature>
<feature type="binding site" evidence="10">
    <location>
        <position position="111"/>
    </location>
    <ligand>
        <name>Zn(2+)</name>
        <dbReference type="ChEBI" id="CHEBI:29105"/>
        <label>2</label>
    </ligand>
</feature>
<evidence type="ECO:0000256" key="9">
    <source>
        <dbReference type="PIRSR" id="PIRSR036696-1"/>
    </source>
</evidence>
<comment type="subcellular location">
    <subcellularLocation>
        <location evidence="1">Cytoplasm</location>
    </subcellularLocation>
</comment>
<dbReference type="RefSeq" id="XP_026751206.1">
    <property type="nucleotide sequence ID" value="XM_026895405.3"/>
</dbReference>
<dbReference type="InterPro" id="IPR011650">
    <property type="entry name" value="Peptidase_M20_dimer"/>
</dbReference>
<dbReference type="InterPro" id="IPR010159">
    <property type="entry name" value="N-acyl_aa_amidohydrolase"/>
</dbReference>
<comment type="cofactor">
    <cofactor evidence="10">
        <name>Zn(2+)</name>
        <dbReference type="ChEBI" id="CHEBI:29105"/>
    </cofactor>
    <text evidence="10">Binds 2 Zn(2+) ions per subunit.</text>
</comment>
<evidence type="ECO:0000256" key="2">
    <source>
        <dbReference type="ARBA" id="ARBA00006247"/>
    </source>
</evidence>
<dbReference type="Gene3D" id="3.30.70.360">
    <property type="match status" value="1"/>
</dbReference>
<dbReference type="SUPFAM" id="SSF55031">
    <property type="entry name" value="Bacterial exopeptidase dimerisation domain"/>
    <property type="match status" value="1"/>
</dbReference>
<protein>
    <recommendedName>
        <fullName evidence="3">N-acyl-aliphatic-L-amino acid amidohydrolase</fullName>
        <ecNumber evidence="3">3.5.1.14</ecNumber>
    </recommendedName>
    <alternativeName>
        <fullName evidence="8">N-acyl-L-amino-acid amidohydrolase</fullName>
    </alternativeName>
</protein>
<feature type="binding site" evidence="10">
    <location>
        <position position="173"/>
    </location>
    <ligand>
        <name>Zn(2+)</name>
        <dbReference type="ChEBI" id="CHEBI:29105"/>
        <label>1</label>
    </ligand>
</feature>
<evidence type="ECO:0000259" key="11">
    <source>
        <dbReference type="Pfam" id="PF07687"/>
    </source>
</evidence>
<keyword evidence="6" id="KW-0378">Hydrolase</keyword>
<dbReference type="FunFam" id="3.30.70.360:FF:000005">
    <property type="entry name" value="Putative Aminoacylase-1"/>
    <property type="match status" value="1"/>
</dbReference>
<dbReference type="AlphaFoldDB" id="A0A6J1WK77"/>
<dbReference type="GO" id="GO:0005737">
    <property type="term" value="C:cytoplasm"/>
    <property type="evidence" value="ECO:0007669"/>
    <property type="project" value="UniProtKB-SubCell"/>
</dbReference>
<evidence type="ECO:0000256" key="1">
    <source>
        <dbReference type="ARBA" id="ARBA00004496"/>
    </source>
</evidence>
<comment type="similarity">
    <text evidence="2">Belongs to the peptidase M20A family.</text>
</comment>
<feature type="active site" evidence="9">
    <location>
        <position position="80"/>
    </location>
</feature>
<evidence type="ECO:0000256" key="5">
    <source>
        <dbReference type="ARBA" id="ARBA00022723"/>
    </source>
</evidence>
<accession>A0A6J1WK77</accession>
<feature type="active site" description="Proton acceptor" evidence="9">
    <location>
        <position position="145"/>
    </location>
</feature>
<dbReference type="SUPFAM" id="SSF53187">
    <property type="entry name" value="Zn-dependent exopeptidases"/>
    <property type="match status" value="1"/>
</dbReference>